<dbReference type="STRING" id="1797110.A3841_15990"/>
<evidence type="ECO:0000313" key="3">
    <source>
        <dbReference type="Proteomes" id="UP000186551"/>
    </source>
</evidence>
<dbReference type="InterPro" id="IPR050834">
    <property type="entry name" value="Glycosyltransf_2"/>
</dbReference>
<name>A0A1Q5PCB1_9BACT</name>
<feature type="domain" description="Glycosyltransferase 2-like" evidence="1">
    <location>
        <begin position="6"/>
        <end position="138"/>
    </location>
</feature>
<dbReference type="AlphaFoldDB" id="A0A1Q5PCB1"/>
<gene>
    <name evidence="2" type="ORF">A3841_15990</name>
</gene>
<dbReference type="EMBL" id="LVWA01000005">
    <property type="protein sequence ID" value="OKL39876.1"/>
    <property type="molecule type" value="Genomic_DNA"/>
</dbReference>
<dbReference type="CDD" id="cd00761">
    <property type="entry name" value="Glyco_tranf_GTA_type"/>
    <property type="match status" value="1"/>
</dbReference>
<dbReference type="PANTHER" id="PTHR43685:SF2">
    <property type="entry name" value="GLYCOSYLTRANSFERASE 2-LIKE DOMAIN-CONTAINING PROTEIN"/>
    <property type="match status" value="1"/>
</dbReference>
<dbReference type="SUPFAM" id="SSF53448">
    <property type="entry name" value="Nucleotide-diphospho-sugar transferases"/>
    <property type="match status" value="1"/>
</dbReference>
<accession>A0A1Q5PCB1</accession>
<keyword evidence="3" id="KW-1185">Reference proteome</keyword>
<comment type="caution">
    <text evidence="2">The sequence shown here is derived from an EMBL/GenBank/DDBJ whole genome shotgun (WGS) entry which is preliminary data.</text>
</comment>
<dbReference type="InterPro" id="IPR029044">
    <property type="entry name" value="Nucleotide-diphossugar_trans"/>
</dbReference>
<evidence type="ECO:0000259" key="1">
    <source>
        <dbReference type="Pfam" id="PF00535"/>
    </source>
</evidence>
<dbReference type="OrthoDB" id="597270at2"/>
<proteinExistence type="predicted"/>
<dbReference type="RefSeq" id="WP_073851981.1">
    <property type="nucleotide sequence ID" value="NZ_LVWA01000005.1"/>
</dbReference>
<reference evidence="2 3" key="1">
    <citation type="submission" date="2016-03" db="EMBL/GenBank/DDBJ databases">
        <title>Genome sequence of Pontibacter sp. nov., of the family cytophagaceae, isolated from marine sediment of the Yellow Sea, China.</title>
        <authorList>
            <person name="Zhang G."/>
            <person name="Zhang R."/>
        </authorList>
    </citation>
    <scope>NUCLEOTIDE SEQUENCE [LARGE SCALE GENOMIC DNA]</scope>
    <source>
        <strain evidence="2 3">S10-8</strain>
    </source>
</reference>
<dbReference type="PANTHER" id="PTHR43685">
    <property type="entry name" value="GLYCOSYLTRANSFERASE"/>
    <property type="match status" value="1"/>
</dbReference>
<protein>
    <recommendedName>
        <fullName evidence="1">Glycosyltransferase 2-like domain-containing protein</fullName>
    </recommendedName>
</protein>
<sequence length="293" mass="34662">MDALVSIVIPVYNRKDLIQDTLESILNQTYTHWECILVDDHSNDGTFEYLASYIKSDQRFKLYSRPESLMKGGPSCRNYGFTQAKGEYIQWFDSDDLMHQDMLKLKVQAIESGKHDYVVCLMDEFEDKTTIEKSYQIHSKRPVLDYFCNKLFFFTPGPLFSRTFLQEQVVDLFQPALRRHQEWEFYFRVIVTSLNYKPIDKVLIHRRIHKESLSKKIKVSESAEFYLKSRILALQFLRDKRLSINSSNSFFSKNLKGFFLLSIRKGSFNVLKLTLAYMFLMIEVNLLEKKKVL</sequence>
<dbReference type="Pfam" id="PF00535">
    <property type="entry name" value="Glycos_transf_2"/>
    <property type="match status" value="1"/>
</dbReference>
<organism evidence="2 3">
    <name type="scientific">Pontibacter flavimaris</name>
    <dbReference type="NCBI Taxonomy" id="1797110"/>
    <lineage>
        <taxon>Bacteria</taxon>
        <taxon>Pseudomonadati</taxon>
        <taxon>Bacteroidota</taxon>
        <taxon>Cytophagia</taxon>
        <taxon>Cytophagales</taxon>
        <taxon>Hymenobacteraceae</taxon>
        <taxon>Pontibacter</taxon>
    </lineage>
</organism>
<dbReference type="InterPro" id="IPR001173">
    <property type="entry name" value="Glyco_trans_2-like"/>
</dbReference>
<dbReference type="Gene3D" id="3.90.550.10">
    <property type="entry name" value="Spore Coat Polysaccharide Biosynthesis Protein SpsA, Chain A"/>
    <property type="match status" value="1"/>
</dbReference>
<evidence type="ECO:0000313" key="2">
    <source>
        <dbReference type="EMBL" id="OKL39876.1"/>
    </source>
</evidence>
<dbReference type="Proteomes" id="UP000186551">
    <property type="component" value="Unassembled WGS sequence"/>
</dbReference>